<feature type="binding site" evidence="7">
    <location>
        <position position="357"/>
    </location>
    <ligand>
        <name>Zn(2+)</name>
        <dbReference type="ChEBI" id="CHEBI:29105"/>
        <label>2</label>
        <note>catalytic</note>
    </ligand>
</feature>
<dbReference type="KEGG" id="bgok:Pr1d_29260"/>
<evidence type="ECO:0000313" key="10">
    <source>
        <dbReference type="Proteomes" id="UP000323917"/>
    </source>
</evidence>
<dbReference type="InterPro" id="IPR001548">
    <property type="entry name" value="Peptidase_M2"/>
</dbReference>
<dbReference type="GO" id="GO:0008237">
    <property type="term" value="F:metallopeptidase activity"/>
    <property type="evidence" value="ECO:0007669"/>
    <property type="project" value="InterPro"/>
</dbReference>
<sequence precursor="true">MTNLPMPLFLFVVLGMYWASGFAQAASAKEDTTAAAKDFLRHYETNVVPLEISLNRAWWDANTTGSDEAFAAKEALDKQMNELLSSKEKFQELESIKVGSISDPQLARQIQILYLIYLNRQGDLTLLNRMSAKANEIEKKFNQFRATIGEKSYSDSEVRDVLLKSKDSSEREQVWKANKDVGGQVAVDLRELVRMRNEAAKELGFKNYHAMQLAINEQDQEEILALFDELDELTREPYARAKEQIDTALADQYGLLISDLQPWHYQDPFFQEPPAVYEVDLGGPFSDADILRVCREFYAGIQLPIEDVLENSDLYEKAKKSPHAFCTDIDREGDVRVLANIVPNEYWMSTMLHELGHSVYSSKYIPMSLPYLLRVNSHILTTEGVAMMFERFATDPAWLKAYGVDVDDPARYKAASQRMRRDKLLIFSRWCQVMLRFEMAMYEDPDQDLNQLWWDLVEKYQLVKRPADRKAPDFASKIHIVSAPCYYHNYMMGELFACQVHAAICRDLELPGDPANAIYTRVPRVGAFMQEKIFDPGATLPWNELTKHATGELLNAKAFAEEFQ</sequence>
<feature type="active site" description="Proton acceptor 2" evidence="6">
    <location>
        <position position="354"/>
    </location>
</feature>
<keyword evidence="7" id="KW-0479">Metal-binding</keyword>
<dbReference type="SUPFAM" id="SSF55486">
    <property type="entry name" value="Metalloproteases ('zincins'), catalytic domain"/>
    <property type="match status" value="1"/>
</dbReference>
<feature type="chain" id="PRO_5022721792" evidence="8">
    <location>
        <begin position="26"/>
        <end position="564"/>
    </location>
</feature>
<keyword evidence="1 8" id="KW-0732">Signal</keyword>
<keyword evidence="10" id="KW-1185">Reference proteome</keyword>
<feature type="active site" description="Proton acceptor 1" evidence="5">
    <location>
        <position position="354"/>
    </location>
</feature>
<dbReference type="PANTHER" id="PTHR10514:SF27">
    <property type="entry name" value="ANGIOTENSIN-CONVERTING ENZYME"/>
    <property type="match status" value="1"/>
</dbReference>
<feature type="signal peptide" evidence="8">
    <location>
        <begin position="1"/>
        <end position="25"/>
    </location>
</feature>
<dbReference type="Gene3D" id="1.10.1370.30">
    <property type="match status" value="1"/>
</dbReference>
<evidence type="ECO:0000256" key="3">
    <source>
        <dbReference type="ARBA" id="ARBA00023180"/>
    </source>
</evidence>
<organism evidence="9 10">
    <name type="scientific">Bythopirellula goksoeyrii</name>
    <dbReference type="NCBI Taxonomy" id="1400387"/>
    <lineage>
        <taxon>Bacteria</taxon>
        <taxon>Pseudomonadati</taxon>
        <taxon>Planctomycetota</taxon>
        <taxon>Planctomycetia</taxon>
        <taxon>Pirellulales</taxon>
        <taxon>Lacipirellulaceae</taxon>
        <taxon>Bythopirellula</taxon>
    </lineage>
</organism>
<protein>
    <submittedName>
        <fullName evidence="9">Peptidase family M3</fullName>
    </submittedName>
</protein>
<reference evidence="9 10" key="1">
    <citation type="submission" date="2019-08" db="EMBL/GenBank/DDBJ databases">
        <title>Deep-cultivation of Planctomycetes and their phenomic and genomic characterization uncovers novel biology.</title>
        <authorList>
            <person name="Wiegand S."/>
            <person name="Jogler M."/>
            <person name="Boedeker C."/>
            <person name="Pinto D."/>
            <person name="Vollmers J."/>
            <person name="Rivas-Marin E."/>
            <person name="Kohn T."/>
            <person name="Peeters S.H."/>
            <person name="Heuer A."/>
            <person name="Rast P."/>
            <person name="Oberbeckmann S."/>
            <person name="Bunk B."/>
            <person name="Jeske O."/>
            <person name="Meyerdierks A."/>
            <person name="Storesund J.E."/>
            <person name="Kallscheuer N."/>
            <person name="Luecker S."/>
            <person name="Lage O.M."/>
            <person name="Pohl T."/>
            <person name="Merkel B.J."/>
            <person name="Hornburger P."/>
            <person name="Mueller R.-W."/>
            <person name="Bruemmer F."/>
            <person name="Labrenz M."/>
            <person name="Spormann A.M."/>
            <person name="Op den Camp H."/>
            <person name="Overmann J."/>
            <person name="Amann R."/>
            <person name="Jetten M.S.M."/>
            <person name="Mascher T."/>
            <person name="Medema M.H."/>
            <person name="Devos D.P."/>
            <person name="Kaster A.-K."/>
            <person name="Ovreas L."/>
            <person name="Rohde M."/>
            <person name="Galperin M.Y."/>
            <person name="Jogler C."/>
        </authorList>
    </citation>
    <scope>NUCLEOTIDE SEQUENCE [LARGE SCALE GENOMIC DNA]</scope>
    <source>
        <strain evidence="9 10">Pr1d</strain>
    </source>
</reference>
<evidence type="ECO:0000256" key="2">
    <source>
        <dbReference type="ARBA" id="ARBA00023157"/>
    </source>
</evidence>
<feature type="active site" description="Proton donor 1" evidence="5">
    <location>
        <position position="479"/>
    </location>
</feature>
<dbReference type="Proteomes" id="UP000323917">
    <property type="component" value="Chromosome"/>
</dbReference>
<evidence type="ECO:0000256" key="5">
    <source>
        <dbReference type="PIRSR" id="PIRSR601548-11"/>
    </source>
</evidence>
<keyword evidence="2" id="KW-1015">Disulfide bond</keyword>
<evidence type="ECO:0000256" key="7">
    <source>
        <dbReference type="PIRSR" id="PIRSR601548-8"/>
    </source>
</evidence>
<dbReference type="RefSeq" id="WP_148074120.1">
    <property type="nucleotide sequence ID" value="NZ_CP042913.1"/>
</dbReference>
<dbReference type="GO" id="GO:0006508">
    <property type="term" value="P:proteolysis"/>
    <property type="evidence" value="ECO:0007669"/>
    <property type="project" value="InterPro"/>
</dbReference>
<dbReference type="OrthoDB" id="9762795at2"/>
<feature type="glycosylation site" description="N-linked (GlcNAc...) asparagine; partial" evidence="4">
    <location>
        <position position="311"/>
    </location>
</feature>
<dbReference type="GO" id="GO:0008241">
    <property type="term" value="F:peptidyl-dipeptidase activity"/>
    <property type="evidence" value="ECO:0007669"/>
    <property type="project" value="InterPro"/>
</dbReference>
<feature type="binding site" evidence="7">
    <location>
        <position position="353"/>
    </location>
    <ligand>
        <name>Zn(2+)</name>
        <dbReference type="ChEBI" id="CHEBI:29105"/>
        <label>2</label>
        <note>catalytic</note>
    </ligand>
</feature>
<feature type="binding site" evidence="7">
    <location>
        <position position="383"/>
    </location>
    <ligand>
        <name>Zn(2+)</name>
        <dbReference type="ChEBI" id="CHEBI:29105"/>
        <label>2</label>
        <note>catalytic</note>
    </ligand>
</feature>
<dbReference type="PANTHER" id="PTHR10514">
    <property type="entry name" value="ANGIOTENSIN-CONVERTING ENZYME"/>
    <property type="match status" value="1"/>
</dbReference>
<evidence type="ECO:0000256" key="8">
    <source>
        <dbReference type="SAM" id="SignalP"/>
    </source>
</evidence>
<dbReference type="Pfam" id="PF01401">
    <property type="entry name" value="Peptidase_M2"/>
    <property type="match status" value="2"/>
</dbReference>
<accession>A0A5B9Q9A9</accession>
<gene>
    <name evidence="9" type="ORF">Pr1d_29260</name>
</gene>
<dbReference type="EMBL" id="CP042913">
    <property type="protein sequence ID" value="QEG35624.1"/>
    <property type="molecule type" value="Genomic_DNA"/>
</dbReference>
<keyword evidence="3 4" id="KW-0325">Glycoprotein</keyword>
<proteinExistence type="predicted"/>
<name>A0A5B9Q9A9_9BACT</name>
<dbReference type="AlphaFoldDB" id="A0A5B9Q9A9"/>
<evidence type="ECO:0000256" key="1">
    <source>
        <dbReference type="ARBA" id="ARBA00022729"/>
    </source>
</evidence>
<evidence type="ECO:0000256" key="6">
    <source>
        <dbReference type="PIRSR" id="PIRSR601548-6"/>
    </source>
</evidence>
<keyword evidence="7" id="KW-0862">Zinc</keyword>
<feature type="active site" description="Proton donor 2" evidence="6">
    <location>
        <position position="479"/>
    </location>
</feature>
<evidence type="ECO:0000256" key="4">
    <source>
        <dbReference type="PIRSR" id="PIRSR601548-10"/>
    </source>
</evidence>
<evidence type="ECO:0000313" key="9">
    <source>
        <dbReference type="EMBL" id="QEG35624.1"/>
    </source>
</evidence>
<dbReference type="GO" id="GO:0016020">
    <property type="term" value="C:membrane"/>
    <property type="evidence" value="ECO:0007669"/>
    <property type="project" value="InterPro"/>
</dbReference>